<sequence>MEKYRVLGKKGEGTFSEVLKCQNVRDGTFWAAKKMKQLYKNMDEIHQIREIRVLKQLNGHPNIIFLREIIFDKRTGVLCLIFELMNMNLYEYIRGRQRLLSNEIICKFMYQLLKALEFIHRHSFFHRDVKPENILIKDDMLKLADFGSCRQTLSKQPYTEYISTRWYRAPECLLTDGYYRHEMDIWSAGCVMFEIITLRPLFPGSNELDQINKIHDVIGTPTSTTLDKFQHRNSAVDFNFPPRRGTGIARHLTHCSADTIDLINHLCIYDPDHRMSAMQALQHPYFDHIRNQENEQMQQQGINQWENGARIVKTSEDQYQRSNSSSSKSSINEENSSPPPPLPQPGLNAHNPSTMYHNPVIKPDLNRLIYPPAKAQSLIDTRLQGQSIKKSSTLHSNNIKTKHNFSQHNQTQSFYSSLSTIGTNVLNYQTRKHRQTTKNSPKPFLPPVSGASAFSHYPTNNRHIPTIINKDHNQGKQVLGYYPIMSYRSYKK</sequence>
<feature type="domain" description="Protein kinase" evidence="7">
    <location>
        <begin position="4"/>
        <end position="286"/>
    </location>
</feature>
<protein>
    <recommendedName>
        <fullName evidence="7">Protein kinase domain-containing protein</fullName>
    </recommendedName>
</protein>
<feature type="compositionally biased region" description="Low complexity" evidence="6">
    <location>
        <begin position="320"/>
        <end position="336"/>
    </location>
</feature>
<evidence type="ECO:0000259" key="7">
    <source>
        <dbReference type="PROSITE" id="PS50011"/>
    </source>
</evidence>
<evidence type="ECO:0000256" key="4">
    <source>
        <dbReference type="ARBA" id="ARBA00022777"/>
    </source>
</evidence>
<keyword evidence="9" id="KW-1185">Reference proteome</keyword>
<dbReference type="Proteomes" id="UP000663870">
    <property type="component" value="Unassembled WGS sequence"/>
</dbReference>
<evidence type="ECO:0000256" key="2">
    <source>
        <dbReference type="ARBA" id="ARBA00022679"/>
    </source>
</evidence>
<evidence type="ECO:0000256" key="5">
    <source>
        <dbReference type="ARBA" id="ARBA00022840"/>
    </source>
</evidence>
<dbReference type="InterPro" id="IPR000719">
    <property type="entry name" value="Prot_kinase_dom"/>
</dbReference>
<evidence type="ECO:0000256" key="1">
    <source>
        <dbReference type="ARBA" id="ARBA00022527"/>
    </source>
</evidence>
<dbReference type="PANTHER" id="PTHR24055">
    <property type="entry name" value="MITOGEN-ACTIVATED PROTEIN KINASE"/>
    <property type="match status" value="1"/>
</dbReference>
<dbReference type="InterPro" id="IPR011009">
    <property type="entry name" value="Kinase-like_dom_sf"/>
</dbReference>
<keyword evidence="1" id="KW-0723">Serine/threonine-protein kinase</keyword>
<dbReference type="AlphaFoldDB" id="A0A814M7H2"/>
<dbReference type="PROSITE" id="PS00108">
    <property type="entry name" value="PROTEIN_KINASE_ST"/>
    <property type="match status" value="1"/>
</dbReference>
<dbReference type="InterPro" id="IPR008271">
    <property type="entry name" value="Ser/Thr_kinase_AS"/>
</dbReference>
<dbReference type="Gene3D" id="1.10.510.10">
    <property type="entry name" value="Transferase(Phosphotransferase) domain 1"/>
    <property type="match status" value="1"/>
</dbReference>
<dbReference type="GO" id="GO:0004674">
    <property type="term" value="F:protein serine/threonine kinase activity"/>
    <property type="evidence" value="ECO:0007669"/>
    <property type="project" value="UniProtKB-KW"/>
</dbReference>
<keyword evidence="2" id="KW-0808">Transferase</keyword>
<comment type="caution">
    <text evidence="8">The sequence shown here is derived from an EMBL/GenBank/DDBJ whole genome shotgun (WGS) entry which is preliminary data.</text>
</comment>
<dbReference type="InterPro" id="IPR050117">
    <property type="entry name" value="MAPK"/>
</dbReference>
<dbReference type="Gene3D" id="3.30.200.20">
    <property type="entry name" value="Phosphorylase Kinase, domain 1"/>
    <property type="match status" value="1"/>
</dbReference>
<gene>
    <name evidence="8" type="ORF">JXQ802_LOCUS17926</name>
</gene>
<organism evidence="8 9">
    <name type="scientific">Rotaria sordida</name>
    <dbReference type="NCBI Taxonomy" id="392033"/>
    <lineage>
        <taxon>Eukaryota</taxon>
        <taxon>Metazoa</taxon>
        <taxon>Spiralia</taxon>
        <taxon>Gnathifera</taxon>
        <taxon>Rotifera</taxon>
        <taxon>Eurotatoria</taxon>
        <taxon>Bdelloidea</taxon>
        <taxon>Philodinida</taxon>
        <taxon>Philodinidae</taxon>
        <taxon>Rotaria</taxon>
    </lineage>
</organism>
<dbReference type="PROSITE" id="PS50011">
    <property type="entry name" value="PROTEIN_KINASE_DOM"/>
    <property type="match status" value="1"/>
</dbReference>
<dbReference type="EMBL" id="CAJNOL010000462">
    <property type="protein sequence ID" value="CAF1075815.1"/>
    <property type="molecule type" value="Genomic_DNA"/>
</dbReference>
<dbReference type="FunFam" id="1.10.510.10:FF:000624">
    <property type="entry name" value="Mitogen-activated protein kinase"/>
    <property type="match status" value="1"/>
</dbReference>
<evidence type="ECO:0000313" key="9">
    <source>
        <dbReference type="Proteomes" id="UP000663870"/>
    </source>
</evidence>
<accession>A0A814M7H2</accession>
<proteinExistence type="predicted"/>
<evidence type="ECO:0000256" key="3">
    <source>
        <dbReference type="ARBA" id="ARBA00022741"/>
    </source>
</evidence>
<dbReference type="CDD" id="cd07831">
    <property type="entry name" value="STKc_MOK"/>
    <property type="match status" value="1"/>
</dbReference>
<feature type="region of interest" description="Disordered" evidence="6">
    <location>
        <begin position="315"/>
        <end position="358"/>
    </location>
</feature>
<dbReference type="GO" id="GO:0005524">
    <property type="term" value="F:ATP binding"/>
    <property type="evidence" value="ECO:0007669"/>
    <property type="project" value="UniProtKB-KW"/>
</dbReference>
<reference evidence="8" key="1">
    <citation type="submission" date="2021-02" db="EMBL/GenBank/DDBJ databases">
        <authorList>
            <person name="Nowell W R."/>
        </authorList>
    </citation>
    <scope>NUCLEOTIDE SEQUENCE</scope>
</reference>
<dbReference type="SMART" id="SM00220">
    <property type="entry name" value="S_TKc"/>
    <property type="match status" value="1"/>
</dbReference>
<keyword evidence="4" id="KW-0418">Kinase</keyword>
<evidence type="ECO:0000256" key="6">
    <source>
        <dbReference type="SAM" id="MobiDB-lite"/>
    </source>
</evidence>
<name>A0A814M7H2_9BILA</name>
<keyword evidence="3" id="KW-0547">Nucleotide-binding</keyword>
<dbReference type="SUPFAM" id="SSF56112">
    <property type="entry name" value="Protein kinase-like (PK-like)"/>
    <property type="match status" value="1"/>
</dbReference>
<keyword evidence="5" id="KW-0067">ATP-binding</keyword>
<evidence type="ECO:0000313" key="8">
    <source>
        <dbReference type="EMBL" id="CAF1075815.1"/>
    </source>
</evidence>
<dbReference type="Pfam" id="PF00069">
    <property type="entry name" value="Pkinase"/>
    <property type="match status" value="1"/>
</dbReference>